<sequence length="118" mass="13761">MNENLREKVIALSEAITKTEEYVDFLEKEEVLKADEETQKLLLDFQQKQQDFIAKQMSGEVDQDLLNQLSGLQNELRSRESLTNFLDSYSRLLDLLGEVTDLMSEKLNVDMADVFRQR</sequence>
<proteinExistence type="predicted"/>
<dbReference type="GeneID" id="15393464"/>
<dbReference type="InterPro" id="IPR023378">
    <property type="entry name" value="YheA/YmcA-like_dom_sf"/>
</dbReference>
<organism evidence="1 2">
    <name type="scientific">Archaeoglobus sulfaticallidus PM70-1</name>
    <dbReference type="NCBI Taxonomy" id="387631"/>
    <lineage>
        <taxon>Archaea</taxon>
        <taxon>Methanobacteriati</taxon>
        <taxon>Methanobacteriota</taxon>
        <taxon>Archaeoglobi</taxon>
        <taxon>Archaeoglobales</taxon>
        <taxon>Archaeoglobaceae</taxon>
        <taxon>Archaeoglobus</taxon>
    </lineage>
</organism>
<dbReference type="STRING" id="387631.Asulf_01829"/>
<evidence type="ECO:0000313" key="2">
    <source>
        <dbReference type="Proteomes" id="UP000013307"/>
    </source>
</evidence>
<accession>N0BNB2</accession>
<evidence type="ECO:0000313" key="1">
    <source>
        <dbReference type="EMBL" id="AGK61800.1"/>
    </source>
</evidence>
<dbReference type="Pfam" id="PF06133">
    <property type="entry name" value="Com_YlbF"/>
    <property type="match status" value="1"/>
</dbReference>
<dbReference type="InterPro" id="IPR010368">
    <property type="entry name" value="Com_YlbF"/>
</dbReference>
<dbReference type="RefSeq" id="WP_015591398.1">
    <property type="nucleotide sequence ID" value="NC_021169.1"/>
</dbReference>
<keyword evidence="2" id="KW-1185">Reference proteome</keyword>
<dbReference type="OrthoDB" id="51533at2157"/>
<protein>
    <submittedName>
        <fullName evidence="1">Uncharacterized protein</fullName>
    </submittedName>
</protein>
<name>N0BNB2_9EURY</name>
<dbReference type="Gene3D" id="1.20.1500.10">
    <property type="entry name" value="YheA/YmcA-like"/>
    <property type="match status" value="1"/>
</dbReference>
<dbReference type="AlphaFoldDB" id="N0BNB2"/>
<dbReference type="KEGG" id="ast:Asulf_01829"/>
<dbReference type="eggNOG" id="arCOG04404">
    <property type="taxonomic scope" value="Archaea"/>
</dbReference>
<reference evidence="1 2" key="1">
    <citation type="journal article" date="2013" name="Genome Announc.">
        <title>Complete Genome Sequence of the Thermophilic and Facultatively Chemolithoautotrophic Sulfate Reducer Archaeoglobus sulfaticallidus Strain PM70-1T.</title>
        <authorList>
            <person name="Stokke R."/>
            <person name="Hocking W.P."/>
            <person name="Steinsbu B.O."/>
            <person name="Steen I.H."/>
        </authorList>
    </citation>
    <scope>NUCLEOTIDE SEQUENCE [LARGE SCALE GENOMIC DNA]</scope>
    <source>
        <strain evidence="1">PM70-1</strain>
    </source>
</reference>
<dbReference type="HOGENOM" id="CLU_2079295_0_0_2"/>
<dbReference type="EMBL" id="CP005290">
    <property type="protein sequence ID" value="AGK61800.1"/>
    <property type="molecule type" value="Genomic_DNA"/>
</dbReference>
<dbReference type="SUPFAM" id="SSF158622">
    <property type="entry name" value="YheA/YmcA-like"/>
    <property type="match status" value="1"/>
</dbReference>
<dbReference type="Proteomes" id="UP000013307">
    <property type="component" value="Chromosome"/>
</dbReference>
<gene>
    <name evidence="1" type="ORF">Asulf_01829</name>
</gene>